<reference evidence="7" key="1">
    <citation type="journal article" date="2019" name="Int. J. Syst. Evol. Microbiol.">
        <title>The Global Catalogue of Microorganisms (GCM) 10K type strain sequencing project: providing services to taxonomists for standard genome sequencing and annotation.</title>
        <authorList>
            <consortium name="The Broad Institute Genomics Platform"/>
            <consortium name="The Broad Institute Genome Sequencing Center for Infectious Disease"/>
            <person name="Wu L."/>
            <person name="Ma J."/>
        </authorList>
    </citation>
    <scope>NUCLEOTIDE SEQUENCE [LARGE SCALE GENOMIC DNA]</scope>
    <source>
        <strain evidence="7">JCM 10673</strain>
    </source>
</reference>
<dbReference type="SMART" id="SM00226">
    <property type="entry name" value="LMWPc"/>
    <property type="match status" value="1"/>
</dbReference>
<keyword evidence="4" id="KW-0904">Protein phosphatase</keyword>
<dbReference type="Proteomes" id="UP001501005">
    <property type="component" value="Unassembled WGS sequence"/>
</dbReference>
<dbReference type="EC" id="3.1.3.48" evidence="2"/>
<evidence type="ECO:0000313" key="7">
    <source>
        <dbReference type="Proteomes" id="UP001501005"/>
    </source>
</evidence>
<evidence type="ECO:0000256" key="3">
    <source>
        <dbReference type="ARBA" id="ARBA00022801"/>
    </source>
</evidence>
<evidence type="ECO:0000313" key="6">
    <source>
        <dbReference type="EMBL" id="GAA0920641.1"/>
    </source>
</evidence>
<evidence type="ECO:0000256" key="4">
    <source>
        <dbReference type="ARBA" id="ARBA00022912"/>
    </source>
</evidence>
<dbReference type="InterPro" id="IPR017867">
    <property type="entry name" value="Tyr_phospatase_low_mol_wt"/>
</dbReference>
<dbReference type="PANTHER" id="PTHR11717:SF7">
    <property type="entry name" value="LOW MOLECULAR WEIGHT PHOSPHOTYROSINE PROTEIN PHOSPHATASE"/>
    <property type="match status" value="1"/>
</dbReference>
<proteinExistence type="inferred from homology"/>
<dbReference type="CDD" id="cd16343">
    <property type="entry name" value="LMWPTP"/>
    <property type="match status" value="1"/>
</dbReference>
<feature type="domain" description="Phosphotyrosine protein phosphatase I" evidence="5">
    <location>
        <begin position="22"/>
        <end position="168"/>
    </location>
</feature>
<dbReference type="InterPro" id="IPR036196">
    <property type="entry name" value="Ptyr_pPase_sf"/>
</dbReference>
<organism evidence="6 7">
    <name type="scientific">Streptomyces thermoalcalitolerans</name>
    <dbReference type="NCBI Taxonomy" id="65605"/>
    <lineage>
        <taxon>Bacteria</taxon>
        <taxon>Bacillati</taxon>
        <taxon>Actinomycetota</taxon>
        <taxon>Actinomycetes</taxon>
        <taxon>Kitasatosporales</taxon>
        <taxon>Streptomycetaceae</taxon>
        <taxon>Streptomyces</taxon>
    </lineage>
</organism>
<dbReference type="PRINTS" id="PR00719">
    <property type="entry name" value="LMWPTPASE"/>
</dbReference>
<sequence length="175" mass="18946">MRCRWLNAVPAVRGAPRTLGAVHICFVCSGNICRSPSAALVFAEHLRRAGLEDAVRVSSAGIGPWHVGEPIDERSGEALARRGYPVEHVAAQIGAEHLDADLFLAMDGGHDKALRRLVDDPSRVRLLRSFDPEATGDLDVPDPYYGGPEGFEEVLDMIEAATPGLLAWVRERLAA</sequence>
<dbReference type="EMBL" id="BAAAHG010000035">
    <property type="protein sequence ID" value="GAA0920641.1"/>
    <property type="molecule type" value="Genomic_DNA"/>
</dbReference>
<comment type="similarity">
    <text evidence="1">Belongs to the low molecular weight phosphotyrosine protein phosphatase family.</text>
</comment>
<dbReference type="Gene3D" id="3.40.50.2300">
    <property type="match status" value="1"/>
</dbReference>
<gene>
    <name evidence="6" type="ORF">GCM10009549_39280</name>
</gene>
<dbReference type="PANTHER" id="PTHR11717">
    <property type="entry name" value="LOW MOLECULAR WEIGHT PROTEIN TYROSINE PHOSPHATASE"/>
    <property type="match status" value="1"/>
</dbReference>
<protein>
    <recommendedName>
        <fullName evidence="2">protein-tyrosine-phosphatase</fullName>
        <ecNumber evidence="2">3.1.3.48</ecNumber>
    </recommendedName>
</protein>
<comment type="caution">
    <text evidence="6">The sequence shown here is derived from an EMBL/GenBank/DDBJ whole genome shotgun (WGS) entry which is preliminary data.</text>
</comment>
<dbReference type="InterPro" id="IPR023485">
    <property type="entry name" value="Ptyr_pPase"/>
</dbReference>
<evidence type="ECO:0000256" key="2">
    <source>
        <dbReference type="ARBA" id="ARBA00013064"/>
    </source>
</evidence>
<keyword evidence="7" id="KW-1185">Reference proteome</keyword>
<evidence type="ECO:0000259" key="5">
    <source>
        <dbReference type="SMART" id="SM00226"/>
    </source>
</evidence>
<evidence type="ECO:0000256" key="1">
    <source>
        <dbReference type="ARBA" id="ARBA00011063"/>
    </source>
</evidence>
<dbReference type="InterPro" id="IPR050438">
    <property type="entry name" value="LMW_PTPase"/>
</dbReference>
<dbReference type="Pfam" id="PF01451">
    <property type="entry name" value="LMWPc"/>
    <property type="match status" value="1"/>
</dbReference>
<name>A0ABP3ZEM1_9ACTN</name>
<accession>A0ABP3ZEM1</accession>
<keyword evidence="3" id="KW-0378">Hydrolase</keyword>
<dbReference type="SUPFAM" id="SSF52788">
    <property type="entry name" value="Phosphotyrosine protein phosphatases I"/>
    <property type="match status" value="1"/>
</dbReference>